<dbReference type="RefSeq" id="WP_380742651.1">
    <property type="nucleotide sequence ID" value="NZ_JBHTLI010000001.1"/>
</dbReference>
<dbReference type="Pfam" id="PF14559">
    <property type="entry name" value="TPR_19"/>
    <property type="match status" value="1"/>
</dbReference>
<feature type="region of interest" description="Disordered" evidence="2">
    <location>
        <begin position="158"/>
        <end position="295"/>
    </location>
</feature>
<dbReference type="SMART" id="SM00028">
    <property type="entry name" value="TPR"/>
    <property type="match status" value="3"/>
</dbReference>
<dbReference type="Pfam" id="PF00515">
    <property type="entry name" value="TPR_1"/>
    <property type="match status" value="1"/>
</dbReference>
<evidence type="ECO:0000256" key="1">
    <source>
        <dbReference type="PROSITE-ProRule" id="PRU00339"/>
    </source>
</evidence>
<organism evidence="3 4">
    <name type="scientific">Salegentibacter chungangensis</name>
    <dbReference type="NCBI Taxonomy" id="1335724"/>
    <lineage>
        <taxon>Bacteria</taxon>
        <taxon>Pseudomonadati</taxon>
        <taxon>Bacteroidota</taxon>
        <taxon>Flavobacteriia</taxon>
        <taxon>Flavobacteriales</taxon>
        <taxon>Flavobacteriaceae</taxon>
        <taxon>Salegentibacter</taxon>
    </lineage>
</organism>
<dbReference type="PROSITE" id="PS50005">
    <property type="entry name" value="TPR"/>
    <property type="match status" value="1"/>
</dbReference>
<feature type="compositionally biased region" description="Basic and acidic residues" evidence="2">
    <location>
        <begin position="270"/>
        <end position="280"/>
    </location>
</feature>
<feature type="compositionally biased region" description="Basic and acidic residues" evidence="2">
    <location>
        <begin position="167"/>
        <end position="246"/>
    </location>
</feature>
<evidence type="ECO:0000256" key="2">
    <source>
        <dbReference type="SAM" id="MobiDB-lite"/>
    </source>
</evidence>
<comment type="caution">
    <text evidence="3">The sequence shown here is derived from an EMBL/GenBank/DDBJ whole genome shotgun (WGS) entry which is preliminary data.</text>
</comment>
<dbReference type="Proteomes" id="UP001597131">
    <property type="component" value="Unassembled WGS sequence"/>
</dbReference>
<protein>
    <submittedName>
        <fullName evidence="3">Tetratricopeptide repeat protein</fullName>
    </submittedName>
</protein>
<dbReference type="SUPFAM" id="SSF48452">
    <property type="entry name" value="TPR-like"/>
    <property type="match status" value="1"/>
</dbReference>
<dbReference type="InterPro" id="IPR019734">
    <property type="entry name" value="TPR_rpt"/>
</dbReference>
<proteinExistence type="predicted"/>
<reference evidence="4" key="1">
    <citation type="journal article" date="2019" name="Int. J. Syst. Evol. Microbiol.">
        <title>The Global Catalogue of Microorganisms (GCM) 10K type strain sequencing project: providing services to taxonomists for standard genome sequencing and annotation.</title>
        <authorList>
            <consortium name="The Broad Institute Genomics Platform"/>
            <consortium name="The Broad Institute Genome Sequencing Center for Infectious Disease"/>
            <person name="Wu L."/>
            <person name="Ma J."/>
        </authorList>
    </citation>
    <scope>NUCLEOTIDE SEQUENCE [LARGE SCALE GENOMIC DNA]</scope>
    <source>
        <strain evidence="4">CCUG 64793</strain>
    </source>
</reference>
<evidence type="ECO:0000313" key="4">
    <source>
        <dbReference type="Proteomes" id="UP001597131"/>
    </source>
</evidence>
<dbReference type="InterPro" id="IPR011990">
    <property type="entry name" value="TPR-like_helical_dom_sf"/>
</dbReference>
<feature type="repeat" description="TPR" evidence="1">
    <location>
        <begin position="111"/>
        <end position="144"/>
    </location>
</feature>
<name>A0ABW3NQT1_9FLAO</name>
<sequence>MRSKAFITEVIFTGIFCLLFFLPATLSAQEAVDKKEREQAIQYLREAEDALAENDFASAEAAYRKAIAKDPSNTVARYNMGNLYYNKEKAAAAGERLKQAGKISDDKEEKHRIFHNLGNSYMKQKNYQAAVEAYKNALRNVPSDEETRYNLALAKEMLKKQQQQNQDKNKDDKGGKDNQDKKDQNKDKKNQDGEGGEDEKKEGEPKDEGEDKKDKDKENKGDNEDKKDQGDKDKQKQGEGDKDKKKPQPQPAQGKLSPQQIKNLLEAMNNEEKKVQDKINAKKTKGAPVRSEKDW</sequence>
<evidence type="ECO:0000313" key="3">
    <source>
        <dbReference type="EMBL" id="MFD1094641.1"/>
    </source>
</evidence>
<keyword evidence="4" id="KW-1185">Reference proteome</keyword>
<dbReference type="Gene3D" id="1.25.40.10">
    <property type="entry name" value="Tetratricopeptide repeat domain"/>
    <property type="match status" value="2"/>
</dbReference>
<keyword evidence="1" id="KW-0802">TPR repeat</keyword>
<accession>A0ABW3NQT1</accession>
<gene>
    <name evidence="3" type="ORF">ACFQ3Q_02670</name>
</gene>
<dbReference type="EMBL" id="JBHTLI010000001">
    <property type="protein sequence ID" value="MFD1094641.1"/>
    <property type="molecule type" value="Genomic_DNA"/>
</dbReference>